<evidence type="ECO:0000313" key="5">
    <source>
        <dbReference type="Proteomes" id="UP000636661"/>
    </source>
</evidence>
<sequence>MTSTNWSIGPERYDTPDATALRVDYYHDVASRYYRRPITADEIDDGILNDGLERLSPPKGEFVVGRVDGKPAACGGVLMLDGERAELTRVFVRHAFRGTGGAGLLMDALETAAAGLGARRMVLNTRLDLVEARALYARCGYREIPAYCEGPYMEIWYGKELPAAGRPPGSVRKRVGGGTPLA</sequence>
<comment type="caution">
    <text evidence="4">The sequence shown here is derived from an EMBL/GenBank/DDBJ whole genome shotgun (WGS) entry which is preliminary data.</text>
</comment>
<organism evidence="4 5">
    <name type="scientific">Streptomyces lavendofoliae</name>
    <dbReference type="NCBI Taxonomy" id="67314"/>
    <lineage>
        <taxon>Bacteria</taxon>
        <taxon>Bacillati</taxon>
        <taxon>Actinomycetota</taxon>
        <taxon>Actinomycetes</taxon>
        <taxon>Kitasatosporales</taxon>
        <taxon>Streptomycetaceae</taxon>
        <taxon>Streptomyces</taxon>
    </lineage>
</organism>
<dbReference type="InterPro" id="IPR050832">
    <property type="entry name" value="Bact_Acetyltransf"/>
</dbReference>
<dbReference type="EMBL" id="BMTP01000001">
    <property type="protein sequence ID" value="GGU18304.1"/>
    <property type="molecule type" value="Genomic_DNA"/>
</dbReference>
<proteinExistence type="predicted"/>
<gene>
    <name evidence="4" type="ORF">GCM10010274_00680</name>
</gene>
<feature type="domain" description="N-acetyltransferase" evidence="3">
    <location>
        <begin position="19"/>
        <end position="162"/>
    </location>
</feature>
<dbReference type="Pfam" id="PF00583">
    <property type="entry name" value="Acetyltransf_1"/>
    <property type="match status" value="1"/>
</dbReference>
<dbReference type="CDD" id="cd04301">
    <property type="entry name" value="NAT_SF"/>
    <property type="match status" value="1"/>
</dbReference>
<dbReference type="PROSITE" id="PS51186">
    <property type="entry name" value="GNAT"/>
    <property type="match status" value="1"/>
</dbReference>
<dbReference type="GO" id="GO:0016747">
    <property type="term" value="F:acyltransferase activity, transferring groups other than amino-acyl groups"/>
    <property type="evidence" value="ECO:0007669"/>
    <property type="project" value="InterPro"/>
</dbReference>
<evidence type="ECO:0000256" key="1">
    <source>
        <dbReference type="ARBA" id="ARBA00022679"/>
    </source>
</evidence>
<name>A0A918M2D8_9ACTN</name>
<evidence type="ECO:0000313" key="4">
    <source>
        <dbReference type="EMBL" id="GGU18304.1"/>
    </source>
</evidence>
<accession>A0A918M2D8</accession>
<keyword evidence="5" id="KW-1185">Reference proteome</keyword>
<dbReference type="Gene3D" id="3.40.630.30">
    <property type="match status" value="1"/>
</dbReference>
<keyword evidence="2" id="KW-0012">Acyltransferase</keyword>
<dbReference type="InterPro" id="IPR000182">
    <property type="entry name" value="GNAT_dom"/>
</dbReference>
<reference evidence="4" key="1">
    <citation type="journal article" date="2014" name="Int. J. Syst. Evol. Microbiol.">
        <title>Complete genome sequence of Corynebacterium casei LMG S-19264T (=DSM 44701T), isolated from a smear-ripened cheese.</title>
        <authorList>
            <consortium name="US DOE Joint Genome Institute (JGI-PGF)"/>
            <person name="Walter F."/>
            <person name="Albersmeier A."/>
            <person name="Kalinowski J."/>
            <person name="Ruckert C."/>
        </authorList>
    </citation>
    <scope>NUCLEOTIDE SEQUENCE</scope>
    <source>
        <strain evidence="4">JCM 4391</strain>
    </source>
</reference>
<dbReference type="PANTHER" id="PTHR43877">
    <property type="entry name" value="AMINOALKYLPHOSPHONATE N-ACETYLTRANSFERASE-RELATED-RELATED"/>
    <property type="match status" value="1"/>
</dbReference>
<reference evidence="4" key="2">
    <citation type="submission" date="2020-09" db="EMBL/GenBank/DDBJ databases">
        <authorList>
            <person name="Sun Q."/>
            <person name="Ohkuma M."/>
        </authorList>
    </citation>
    <scope>NUCLEOTIDE SEQUENCE</scope>
    <source>
        <strain evidence="4">JCM 4391</strain>
    </source>
</reference>
<dbReference type="InterPro" id="IPR016181">
    <property type="entry name" value="Acyl_CoA_acyltransferase"/>
</dbReference>
<dbReference type="PANTHER" id="PTHR43877:SF2">
    <property type="entry name" value="AMINOALKYLPHOSPHONATE N-ACETYLTRANSFERASE-RELATED"/>
    <property type="match status" value="1"/>
</dbReference>
<evidence type="ECO:0000259" key="3">
    <source>
        <dbReference type="PROSITE" id="PS51186"/>
    </source>
</evidence>
<dbReference type="Proteomes" id="UP000636661">
    <property type="component" value="Unassembled WGS sequence"/>
</dbReference>
<dbReference type="RefSeq" id="WP_189548349.1">
    <property type="nucleotide sequence ID" value="NZ_BMTP01000001.1"/>
</dbReference>
<dbReference type="AlphaFoldDB" id="A0A918M2D8"/>
<keyword evidence="1" id="KW-0808">Transferase</keyword>
<evidence type="ECO:0000256" key="2">
    <source>
        <dbReference type="ARBA" id="ARBA00023315"/>
    </source>
</evidence>
<protein>
    <submittedName>
        <fullName evidence="4">N-acetyltransferase</fullName>
    </submittedName>
</protein>
<dbReference type="SUPFAM" id="SSF55729">
    <property type="entry name" value="Acyl-CoA N-acyltransferases (Nat)"/>
    <property type="match status" value="1"/>
</dbReference>